<dbReference type="InterPro" id="IPR048270">
    <property type="entry name" value="PNMA_C"/>
</dbReference>
<comment type="caution">
    <text evidence="3">The sequence shown here is derived from an EMBL/GenBank/DDBJ whole genome shotgun (WGS) entry which is preliminary data.</text>
</comment>
<keyword evidence="4" id="KW-1185">Reference proteome</keyword>
<sequence length="814" mass="87013">MEAELQELREVVAQLRADNERLRQEQVAAVPGPSTAPSISLTPAASSTASAPLTERLIFVPRDRKCPIFRGKSGIGLTEWLEEVQACMRARHLSASDQAFFLLDHLEGEAREEIKYRPSGERADPAKIIAVLQELYGCAESYVALQEAFFSRRQQEGETLLEFSLVLMGLMASVKQRAPSGIPNAEVLSRDQFVEHVLDGALRRELKQFVRRQPTATLLEVRSEAIRWEREGLPGVVRGRSHSVPSIFGAQCVVQGSSQGGVGSPQSSELPSFAGLSAKQAVPPCPGVGKLAPAELQSHSSGGAVTGSGCVGDVEVSKLMSSCPQLGVGMGGVAVSCLLDTGSMVSTIPESLFRQHFEPWGQERLKSCHWLQLRAANGLAIPYIGYLELDVELCGRRLPGCGILVVKDPPGCLSAQVPGVLGMNVIRKCYKELFGHHGLALFDLPVVSEAPKPVMQALQKCHQASVKPDQSAGKVKVRGKSACRIPGGVMKIVVATCSEQYSGSTVLFEPLDSGLPAGLLASPALVPVVRGTAYIPIVNEGGPVYTIAPRDDPTRARQVHRSLLKAVVGVDPPGSNGTSSPPAEQPQSEDELSCDGDLLFLRPEYPLATPHQAAAVTQTTPQLLLPPSNPAPSVPPFLVDPAPVEIGPSLPVEEVAVRRTTRSTAANGCGRAPYKRQAEGTVLASCLTDSWVTSLPDALYFRFHLVAGSFGCCCWLLTAVGMLLAARCSPPSARCSPLAVCCSMSAAGRPQVAERFALRRADRDHLTVVSLSPDWVPFAPERQSSSWFLGSEGSCEEPARFPFFPGLIFTVGKP</sequence>
<reference evidence="3" key="1">
    <citation type="journal article" date="2023" name="Front. Mar. Sci.">
        <title>A new Merluccius polli reference genome to investigate the effects of global change in West African waters.</title>
        <authorList>
            <person name="Mateo J.L."/>
            <person name="Blanco-Fernandez C."/>
            <person name="Garcia-Vazquez E."/>
            <person name="Machado-Schiaffino G."/>
        </authorList>
    </citation>
    <scope>NUCLEOTIDE SEQUENCE</scope>
    <source>
        <strain evidence="3">C29</strain>
        <tissue evidence="3">Fin</tissue>
    </source>
</reference>
<dbReference type="Pfam" id="PF14893">
    <property type="entry name" value="PNMA"/>
    <property type="match status" value="1"/>
</dbReference>
<name>A0AA47MP26_MERPO</name>
<protein>
    <recommendedName>
        <fullName evidence="2">Paraneoplastic antigen Ma-like C-terminal domain-containing protein</fullName>
    </recommendedName>
</protein>
<dbReference type="InterPro" id="IPR021109">
    <property type="entry name" value="Peptidase_aspartic_dom_sf"/>
</dbReference>
<evidence type="ECO:0000313" key="4">
    <source>
        <dbReference type="Proteomes" id="UP001174136"/>
    </source>
</evidence>
<feature type="region of interest" description="Disordered" evidence="1">
    <location>
        <begin position="567"/>
        <end position="592"/>
    </location>
</feature>
<feature type="region of interest" description="Disordered" evidence="1">
    <location>
        <begin position="28"/>
        <end position="47"/>
    </location>
</feature>
<dbReference type="EMBL" id="JAOPHQ010003411">
    <property type="protein sequence ID" value="KAK0143576.1"/>
    <property type="molecule type" value="Genomic_DNA"/>
</dbReference>
<feature type="compositionally biased region" description="Polar residues" evidence="1">
    <location>
        <begin position="575"/>
        <end position="586"/>
    </location>
</feature>
<dbReference type="Gene3D" id="2.40.70.10">
    <property type="entry name" value="Acid Proteases"/>
    <property type="match status" value="1"/>
</dbReference>
<evidence type="ECO:0000259" key="2">
    <source>
        <dbReference type="Pfam" id="PF14893"/>
    </source>
</evidence>
<feature type="domain" description="Paraneoplastic antigen Ma-like C-terminal" evidence="2">
    <location>
        <begin position="78"/>
        <end position="220"/>
    </location>
</feature>
<proteinExistence type="predicted"/>
<dbReference type="Proteomes" id="UP001174136">
    <property type="component" value="Unassembled WGS sequence"/>
</dbReference>
<dbReference type="SUPFAM" id="SSF50630">
    <property type="entry name" value="Acid proteases"/>
    <property type="match status" value="1"/>
</dbReference>
<gene>
    <name evidence="3" type="ORF">N1851_018315</name>
</gene>
<accession>A0AA47MP26</accession>
<organism evidence="3 4">
    <name type="scientific">Merluccius polli</name>
    <name type="common">Benguela hake</name>
    <name type="synonym">Merluccius cadenati</name>
    <dbReference type="NCBI Taxonomy" id="89951"/>
    <lineage>
        <taxon>Eukaryota</taxon>
        <taxon>Metazoa</taxon>
        <taxon>Chordata</taxon>
        <taxon>Craniata</taxon>
        <taxon>Vertebrata</taxon>
        <taxon>Euteleostomi</taxon>
        <taxon>Actinopterygii</taxon>
        <taxon>Neopterygii</taxon>
        <taxon>Teleostei</taxon>
        <taxon>Neoteleostei</taxon>
        <taxon>Acanthomorphata</taxon>
        <taxon>Zeiogadaria</taxon>
        <taxon>Gadariae</taxon>
        <taxon>Gadiformes</taxon>
        <taxon>Gadoidei</taxon>
        <taxon>Merlucciidae</taxon>
        <taxon>Merluccius</taxon>
    </lineage>
</organism>
<feature type="compositionally biased region" description="Low complexity" evidence="1">
    <location>
        <begin position="33"/>
        <end position="47"/>
    </location>
</feature>
<evidence type="ECO:0000313" key="3">
    <source>
        <dbReference type="EMBL" id="KAK0143576.1"/>
    </source>
</evidence>
<dbReference type="AlphaFoldDB" id="A0AA47MP26"/>
<evidence type="ECO:0000256" key="1">
    <source>
        <dbReference type="SAM" id="MobiDB-lite"/>
    </source>
</evidence>